<sequence>MLVLLIVFFVDSFGFGKKTADVAGVSSGAPTVAGSSGPVPTPASPPAAAYQSPSLQGNMGVSPVQGAVQPMTSPVQIQTPQPAGLGTPAPVQSQAQTQTQASPSAQFQKPLSQLIMPEAPSDVPPNYIPKSVQLFEAHWQGLDSRAWTDELRGKLKYPKGLTGILVGEVTLHAAEAGILAGDIINKVGDMKVATLEEFQEATRAVRTQKNVQLRLMRPGKKKQDGRFPMRTLRLVMTGQPDLGMAQVEGAPMILPGDPRPHPHRGVCTNCHTVGDGFELSPDPDLVSVPPPHIPHSTVVKGIRPHRDRGPCEACHVIIQDQKGKNP</sequence>
<evidence type="ECO:0000313" key="13">
    <source>
        <dbReference type="EMBL" id="SCA56625.1"/>
    </source>
</evidence>
<evidence type="ECO:0000256" key="4">
    <source>
        <dbReference type="ARBA" id="ARBA00022617"/>
    </source>
</evidence>
<accession>A0A1C3RH85</accession>
<evidence type="ECO:0000256" key="10">
    <source>
        <dbReference type="SAM" id="MobiDB-lite"/>
    </source>
</evidence>
<proteinExistence type="predicted"/>
<feature type="domain" description="PDZ" evidence="11">
    <location>
        <begin position="163"/>
        <end position="222"/>
    </location>
</feature>
<dbReference type="InterPro" id="IPR036034">
    <property type="entry name" value="PDZ_sf"/>
</dbReference>
<comment type="subcellular location">
    <subcellularLocation>
        <location evidence="2">Membrane</location>
        <topology evidence="2">Single-pass membrane protein</topology>
    </subcellularLocation>
</comment>
<dbReference type="SUPFAM" id="SSF50156">
    <property type="entry name" value="PDZ domain-like"/>
    <property type="match status" value="1"/>
</dbReference>
<dbReference type="NCBIfam" id="NF040965">
    <property type="entry name" value="MamP"/>
    <property type="match status" value="1"/>
</dbReference>
<evidence type="ECO:0000256" key="6">
    <source>
        <dbReference type="ARBA" id="ARBA00022723"/>
    </source>
</evidence>
<dbReference type="Gene3D" id="2.30.42.60">
    <property type="match status" value="1"/>
</dbReference>
<dbReference type="InterPro" id="IPR001478">
    <property type="entry name" value="PDZ"/>
</dbReference>
<feature type="region of interest" description="Disordered" evidence="10">
    <location>
        <begin position="69"/>
        <end position="107"/>
    </location>
</feature>
<dbReference type="Proteomes" id="UP000231658">
    <property type="component" value="Unassembled WGS sequence"/>
</dbReference>
<evidence type="ECO:0000256" key="2">
    <source>
        <dbReference type="ARBA" id="ARBA00004167"/>
    </source>
</evidence>
<feature type="compositionally biased region" description="Low complexity" evidence="10">
    <location>
        <begin position="87"/>
        <end position="106"/>
    </location>
</feature>
<feature type="domain" description="Magnetochrome" evidence="12">
    <location>
        <begin position="251"/>
        <end position="275"/>
    </location>
</feature>
<dbReference type="Pfam" id="PF18509">
    <property type="entry name" value="MCR"/>
    <property type="match status" value="1"/>
</dbReference>
<comment type="cofactor">
    <cofactor evidence="1">
        <name>heme</name>
        <dbReference type="ChEBI" id="CHEBI:30413"/>
    </cofactor>
</comment>
<dbReference type="STRING" id="1867952.MTBPR1_270008"/>
<keyword evidence="8" id="KW-0408">Iron</keyword>
<dbReference type="Pfam" id="PF13180">
    <property type="entry name" value="PDZ_2"/>
    <property type="match status" value="1"/>
</dbReference>
<feature type="compositionally biased region" description="Polar residues" evidence="10">
    <location>
        <begin position="70"/>
        <end position="81"/>
    </location>
</feature>
<dbReference type="AlphaFoldDB" id="A0A1C3RH85"/>
<evidence type="ECO:0000256" key="5">
    <source>
        <dbReference type="ARBA" id="ARBA00022692"/>
    </source>
</evidence>
<organism evidence="13 14">
    <name type="scientific">Candidatus Terasakiella magnetica</name>
    <dbReference type="NCBI Taxonomy" id="1867952"/>
    <lineage>
        <taxon>Bacteria</taxon>
        <taxon>Pseudomonadati</taxon>
        <taxon>Pseudomonadota</taxon>
        <taxon>Alphaproteobacteria</taxon>
        <taxon>Rhodospirillales</taxon>
        <taxon>Terasakiellaceae</taxon>
        <taxon>Terasakiella</taxon>
    </lineage>
</organism>
<dbReference type="EMBL" id="FLYE01000020">
    <property type="protein sequence ID" value="SCA56625.1"/>
    <property type="molecule type" value="Genomic_DNA"/>
</dbReference>
<dbReference type="InterPro" id="IPR040963">
    <property type="entry name" value="MCR"/>
</dbReference>
<evidence type="ECO:0000256" key="1">
    <source>
        <dbReference type="ARBA" id="ARBA00001971"/>
    </source>
</evidence>
<evidence type="ECO:0000256" key="9">
    <source>
        <dbReference type="ARBA" id="ARBA00023136"/>
    </source>
</evidence>
<evidence type="ECO:0000313" key="14">
    <source>
        <dbReference type="Proteomes" id="UP000231658"/>
    </source>
</evidence>
<name>A0A1C3RH85_9PROT</name>
<reference evidence="13 14" key="1">
    <citation type="submission" date="2016-07" db="EMBL/GenBank/DDBJ databases">
        <authorList>
            <person name="Lefevre C.T."/>
        </authorList>
    </citation>
    <scope>NUCLEOTIDE SEQUENCE [LARGE SCALE GENOMIC DNA]</scope>
    <source>
        <strain evidence="13">PR1</strain>
    </source>
</reference>
<keyword evidence="7" id="KW-1133">Transmembrane helix</keyword>
<evidence type="ECO:0000256" key="7">
    <source>
        <dbReference type="ARBA" id="ARBA00022989"/>
    </source>
</evidence>
<evidence type="ECO:0000259" key="12">
    <source>
        <dbReference type="Pfam" id="PF18509"/>
    </source>
</evidence>
<keyword evidence="5" id="KW-0812">Transmembrane</keyword>
<keyword evidence="6" id="KW-0479">Metal-binding</keyword>
<keyword evidence="4" id="KW-0349">Heme</keyword>
<keyword evidence="3" id="KW-0091">Biomineralization</keyword>
<protein>
    <submittedName>
        <fullName evidence="13">LemA</fullName>
    </submittedName>
</protein>
<evidence type="ECO:0000256" key="3">
    <source>
        <dbReference type="ARBA" id="ARBA00022591"/>
    </source>
</evidence>
<gene>
    <name evidence="13" type="primary">mamP</name>
    <name evidence="13" type="ORF">MTBPR1_270008</name>
</gene>
<evidence type="ECO:0000259" key="11">
    <source>
        <dbReference type="Pfam" id="PF13180"/>
    </source>
</evidence>
<keyword evidence="9" id="KW-0472">Membrane</keyword>
<feature type="region of interest" description="Disordered" evidence="10">
    <location>
        <begin position="28"/>
        <end position="53"/>
    </location>
</feature>
<keyword evidence="14" id="KW-1185">Reference proteome</keyword>
<evidence type="ECO:0000256" key="8">
    <source>
        <dbReference type="ARBA" id="ARBA00023004"/>
    </source>
</evidence>